<dbReference type="InterPro" id="IPR026442">
    <property type="entry name" value="IPTL_CTERM"/>
</dbReference>
<name>A0AAJ2VAI9_DELAC</name>
<feature type="transmembrane region" description="Helical" evidence="2">
    <location>
        <begin position="735"/>
        <end position="756"/>
    </location>
</feature>
<dbReference type="Pfam" id="PF18883">
    <property type="entry name" value="AC_1"/>
    <property type="match status" value="1"/>
</dbReference>
<evidence type="ECO:0000313" key="7">
    <source>
        <dbReference type="Proteomes" id="UP001287445"/>
    </source>
</evidence>
<dbReference type="NCBIfam" id="TIGR04174">
    <property type="entry name" value="IPTL_CTERM"/>
    <property type="match status" value="1"/>
</dbReference>
<feature type="chain" id="PRO_5042495137" evidence="3">
    <location>
        <begin position="19"/>
        <end position="767"/>
    </location>
</feature>
<dbReference type="InterPro" id="IPR013425">
    <property type="entry name" value="Autotrns_rpt"/>
</dbReference>
<dbReference type="PANTHER" id="PTHR35037">
    <property type="entry name" value="C-TERMINAL REGION OF AIDA-LIKE PROTEIN"/>
    <property type="match status" value="1"/>
</dbReference>
<sequence>MLKILAWGVALCCTQAQAQTVTSTGDVVPVQVPNPSPSWNAGTTLHVGSTGTGTLTMDSGGSVTHSGVGTVGYDLGSNGTVTVRGAGSTWNGSGSLVIGGRGTGTLKVEDGGVVSGVVGALGDVPEGVGTATISGTGSAWRSTQDFFTSFNGTGTVTVRDGGALSVQGGAGTITMDADAGAVGTLQVGGGPADAAMAPGVVDAARIDFSLGTGTLHFNHTGANLGFGLALSSVDPGTHRITHQAGTTTLSADSSGFSGSTAVSGGRLVVANALGGTASVTGGQLDVDGTQGGTVTASGSGVVTGAGTVSGDLDQTAGGVLLGQQGRKLSVAGLATLGGGAVVQAGLGAPSATALFDVNGNLTLGGTLGINDLGGFGAGVYRLFDYRGTLAGSLAFGALPAGVVADNLTLQTSVPGQVNLLSTVGVALGYWDGGNAALRDNNVVNGGTGVWRADGRNWTGAGGALNGPYQPNPTVARFQGVAGVVTADAGAGAIGITGMQFDVDGYRLQGAALELQGAGANTVNVASGATATVALVLSGPGGLAKAGAGTLVLEAAGSYGGATTVQGGSLRAGAANVLTSVSAHEVQASGVLDLDGLAQTVASLVNAGTVRLPRNGAPAVPGTTLSVTGNYSGGGVLAMATQLGNEASPSDRLVVNGSVTAGAPTRLDIANAAGLGAATAGNGILVVQVNGAASPAGAFVLAAPLQAGGYSYQLVQVGSHWYLQSRLAGATGVQQIPALGTAGLAGLALMLGGLAAWRQRRRPGAVRD</sequence>
<dbReference type="AlphaFoldDB" id="A0AAJ2VAI9"/>
<reference evidence="6" key="1">
    <citation type="submission" date="2023-11" db="EMBL/GenBank/DDBJ databases">
        <title>Identification and selenium tolerance of Delftia acidovorans R3-25.</title>
        <authorList>
            <person name="Zhang S."/>
            <person name="Liu Y."/>
            <person name="Guo Y."/>
        </authorList>
    </citation>
    <scope>NUCLEOTIDE SEQUENCE</scope>
    <source>
        <strain evidence="6">R3-25</strain>
    </source>
</reference>
<dbReference type="NCBIfam" id="TIGR04393">
    <property type="entry name" value="rpt_T5SS_PEPC"/>
    <property type="match status" value="2"/>
</dbReference>
<evidence type="ECO:0000259" key="5">
    <source>
        <dbReference type="Pfam" id="PF18883"/>
    </source>
</evidence>
<dbReference type="SUPFAM" id="SSF51126">
    <property type="entry name" value="Pectin lyase-like"/>
    <property type="match status" value="1"/>
</dbReference>
<evidence type="ECO:0000256" key="2">
    <source>
        <dbReference type="SAM" id="Phobius"/>
    </source>
</evidence>
<gene>
    <name evidence="6" type="ORF">SGN30_16445</name>
</gene>
<comment type="caution">
    <text evidence="6">The sequence shown here is derived from an EMBL/GenBank/DDBJ whole genome shotgun (WGS) entry which is preliminary data.</text>
</comment>
<feature type="domain" description="Autochaperone" evidence="5">
    <location>
        <begin position="621"/>
        <end position="713"/>
    </location>
</feature>
<dbReference type="EMBL" id="JAWWMZ010000005">
    <property type="protein sequence ID" value="MDX4955006.1"/>
    <property type="molecule type" value="Genomic_DNA"/>
</dbReference>
<keyword evidence="2" id="KW-0812">Transmembrane</keyword>
<proteinExistence type="predicted"/>
<protein>
    <submittedName>
        <fullName evidence="6">IPTL-CTERM sorting domain-containing protein</fullName>
    </submittedName>
</protein>
<evidence type="ECO:0000313" key="6">
    <source>
        <dbReference type="EMBL" id="MDX4955006.1"/>
    </source>
</evidence>
<dbReference type="Gene3D" id="2.160.20.20">
    <property type="match status" value="1"/>
</dbReference>
<keyword evidence="1 3" id="KW-0732">Signal</keyword>
<organism evidence="6 7">
    <name type="scientific">Delftia acidovorans</name>
    <name type="common">Pseudomonas acidovorans</name>
    <name type="synonym">Comamonas acidovorans</name>
    <dbReference type="NCBI Taxonomy" id="80866"/>
    <lineage>
        <taxon>Bacteria</taxon>
        <taxon>Pseudomonadati</taxon>
        <taxon>Pseudomonadota</taxon>
        <taxon>Betaproteobacteria</taxon>
        <taxon>Burkholderiales</taxon>
        <taxon>Comamonadaceae</taxon>
        <taxon>Delftia</taxon>
    </lineage>
</organism>
<feature type="signal peptide" evidence="3">
    <location>
        <begin position="1"/>
        <end position="18"/>
    </location>
</feature>
<dbReference type="InterPro" id="IPR030895">
    <property type="entry name" value="T5SS_PEPC_rpt"/>
</dbReference>
<dbReference type="Proteomes" id="UP001287445">
    <property type="component" value="Unassembled WGS sequence"/>
</dbReference>
<dbReference type="RefSeq" id="WP_319074303.1">
    <property type="nucleotide sequence ID" value="NZ_JAWWMZ010000005.1"/>
</dbReference>
<accession>A0AAJ2VAI9</accession>
<dbReference type="InterPro" id="IPR051551">
    <property type="entry name" value="Autotransporter_adhesion"/>
</dbReference>
<dbReference type="InterPro" id="IPR012332">
    <property type="entry name" value="Autotransporter_pectin_lyase_C"/>
</dbReference>
<dbReference type="PANTHER" id="PTHR35037:SF3">
    <property type="entry name" value="C-TERMINAL REGION OF AIDA-LIKE PROTEIN"/>
    <property type="match status" value="1"/>
</dbReference>
<evidence type="ECO:0000256" key="1">
    <source>
        <dbReference type="ARBA" id="ARBA00022729"/>
    </source>
</evidence>
<dbReference type="CDD" id="cd01344">
    <property type="entry name" value="PL2_Passenger_AT"/>
    <property type="match status" value="1"/>
</dbReference>
<dbReference type="Pfam" id="PF18203">
    <property type="entry name" value="IPTL-CTERM"/>
    <property type="match status" value="1"/>
</dbReference>
<dbReference type="Pfam" id="PF12951">
    <property type="entry name" value="PATR"/>
    <property type="match status" value="2"/>
</dbReference>
<feature type="domain" description="IPTL-CTERM protein sorting" evidence="4">
    <location>
        <begin position="733"/>
        <end position="760"/>
    </location>
</feature>
<keyword evidence="2" id="KW-1133">Transmembrane helix</keyword>
<dbReference type="InterPro" id="IPR043990">
    <property type="entry name" value="AC_1"/>
</dbReference>
<dbReference type="InterPro" id="IPR006315">
    <property type="entry name" value="OM_autotransptr_brl_dom"/>
</dbReference>
<evidence type="ECO:0000256" key="3">
    <source>
        <dbReference type="SAM" id="SignalP"/>
    </source>
</evidence>
<dbReference type="GO" id="GO:0019867">
    <property type="term" value="C:outer membrane"/>
    <property type="evidence" value="ECO:0007669"/>
    <property type="project" value="InterPro"/>
</dbReference>
<dbReference type="NCBIfam" id="TIGR01414">
    <property type="entry name" value="autotrans_barl"/>
    <property type="match status" value="1"/>
</dbReference>
<dbReference type="NCBIfam" id="TIGR02601">
    <property type="entry name" value="autotrns_rpt"/>
    <property type="match status" value="1"/>
</dbReference>
<dbReference type="InterPro" id="IPR011050">
    <property type="entry name" value="Pectin_lyase_fold/virulence"/>
</dbReference>
<keyword evidence="2" id="KW-0472">Membrane</keyword>
<evidence type="ECO:0000259" key="4">
    <source>
        <dbReference type="Pfam" id="PF18203"/>
    </source>
</evidence>